<evidence type="ECO:0000313" key="3">
    <source>
        <dbReference type="Proteomes" id="UP000178323"/>
    </source>
</evidence>
<keyword evidence="1" id="KW-0732">Signal</keyword>
<dbReference type="EMBL" id="MFFS01000090">
    <property type="protein sequence ID" value="OGF20389.1"/>
    <property type="molecule type" value="Genomic_DNA"/>
</dbReference>
<evidence type="ECO:0000256" key="1">
    <source>
        <dbReference type="SAM" id="SignalP"/>
    </source>
</evidence>
<dbReference type="Proteomes" id="UP000178323">
    <property type="component" value="Unassembled WGS sequence"/>
</dbReference>
<organism evidence="2 3">
    <name type="scientific">Candidatus Falkowbacteria bacterium RBG_13_39_14</name>
    <dbReference type="NCBI Taxonomy" id="1797985"/>
    <lineage>
        <taxon>Bacteria</taxon>
        <taxon>Candidatus Falkowiibacteriota</taxon>
    </lineage>
</organism>
<evidence type="ECO:0008006" key="4">
    <source>
        <dbReference type="Google" id="ProtNLM"/>
    </source>
</evidence>
<protein>
    <recommendedName>
        <fullName evidence="4">Secreted protein</fullName>
    </recommendedName>
</protein>
<sequence length="152" mass="17350">MRKFIKISFLAVLFLFFVQNASAREPWAPYKGTSIVSQDGTWQYFTFTCSAAAEFKTPSTYEHETQVYNKNFADYDGRCYSTMPRYYRDTQAFDCWPFASGDVDNFAVGSADARLIFGNTKYYAYMKLKPGSAKNATVRVKGQKGHRVIPSI</sequence>
<reference evidence="2 3" key="1">
    <citation type="journal article" date="2016" name="Nat. Commun.">
        <title>Thousands of microbial genomes shed light on interconnected biogeochemical processes in an aquifer system.</title>
        <authorList>
            <person name="Anantharaman K."/>
            <person name="Brown C.T."/>
            <person name="Hug L.A."/>
            <person name="Sharon I."/>
            <person name="Castelle C.J."/>
            <person name="Probst A.J."/>
            <person name="Thomas B.C."/>
            <person name="Singh A."/>
            <person name="Wilkins M.J."/>
            <person name="Karaoz U."/>
            <person name="Brodie E.L."/>
            <person name="Williams K.H."/>
            <person name="Hubbard S.S."/>
            <person name="Banfield J.F."/>
        </authorList>
    </citation>
    <scope>NUCLEOTIDE SEQUENCE [LARGE SCALE GENOMIC DNA]</scope>
</reference>
<feature type="chain" id="PRO_5009521116" description="Secreted protein" evidence="1">
    <location>
        <begin position="24"/>
        <end position="152"/>
    </location>
</feature>
<gene>
    <name evidence="2" type="ORF">A2Y83_01170</name>
</gene>
<comment type="caution">
    <text evidence="2">The sequence shown here is derived from an EMBL/GenBank/DDBJ whole genome shotgun (WGS) entry which is preliminary data.</text>
</comment>
<dbReference type="AlphaFoldDB" id="A0A1F5S137"/>
<name>A0A1F5S137_9BACT</name>
<accession>A0A1F5S137</accession>
<proteinExistence type="predicted"/>
<feature type="signal peptide" evidence="1">
    <location>
        <begin position="1"/>
        <end position="23"/>
    </location>
</feature>
<evidence type="ECO:0000313" key="2">
    <source>
        <dbReference type="EMBL" id="OGF20389.1"/>
    </source>
</evidence>